<proteinExistence type="predicted"/>
<evidence type="ECO:0000313" key="2">
    <source>
        <dbReference type="Proteomes" id="UP001054945"/>
    </source>
</evidence>
<accession>A0AAV4NQW9</accession>
<comment type="caution">
    <text evidence="1">The sequence shown here is derived from an EMBL/GenBank/DDBJ whole genome shotgun (WGS) entry which is preliminary data.</text>
</comment>
<sequence length="99" mass="11356">MNLYVKIRITYPAVRRNACRLLCRYANRKPFVSAYSSDLPDIHLQNPHGAQSELSFEKICKIPHTAAPERVICEIKFLREFRFSCFELSPAVAVADLLS</sequence>
<keyword evidence="2" id="KW-1185">Reference proteome</keyword>
<reference evidence="1 2" key="1">
    <citation type="submission" date="2021-06" db="EMBL/GenBank/DDBJ databases">
        <title>Caerostris extrusa draft genome.</title>
        <authorList>
            <person name="Kono N."/>
            <person name="Arakawa K."/>
        </authorList>
    </citation>
    <scope>NUCLEOTIDE SEQUENCE [LARGE SCALE GENOMIC DNA]</scope>
</reference>
<protein>
    <submittedName>
        <fullName evidence="1">Uncharacterized protein</fullName>
    </submittedName>
</protein>
<name>A0AAV4NQW9_CAEEX</name>
<dbReference type="Proteomes" id="UP001054945">
    <property type="component" value="Unassembled WGS sequence"/>
</dbReference>
<organism evidence="1 2">
    <name type="scientific">Caerostris extrusa</name>
    <name type="common">Bark spider</name>
    <name type="synonym">Caerostris bankana</name>
    <dbReference type="NCBI Taxonomy" id="172846"/>
    <lineage>
        <taxon>Eukaryota</taxon>
        <taxon>Metazoa</taxon>
        <taxon>Ecdysozoa</taxon>
        <taxon>Arthropoda</taxon>
        <taxon>Chelicerata</taxon>
        <taxon>Arachnida</taxon>
        <taxon>Araneae</taxon>
        <taxon>Araneomorphae</taxon>
        <taxon>Entelegynae</taxon>
        <taxon>Araneoidea</taxon>
        <taxon>Araneidae</taxon>
        <taxon>Caerostris</taxon>
    </lineage>
</organism>
<dbReference type="AlphaFoldDB" id="A0AAV4NQW9"/>
<dbReference type="EMBL" id="BPLR01021173">
    <property type="protein sequence ID" value="GIX86824.1"/>
    <property type="molecule type" value="Genomic_DNA"/>
</dbReference>
<gene>
    <name evidence="1" type="ORF">CEXT_621471</name>
</gene>
<evidence type="ECO:0000313" key="1">
    <source>
        <dbReference type="EMBL" id="GIX86824.1"/>
    </source>
</evidence>